<keyword evidence="3" id="KW-0808">Transferase</keyword>
<dbReference type="AlphaFoldDB" id="A0A1D1XRA8"/>
<evidence type="ECO:0000313" key="3">
    <source>
        <dbReference type="EMBL" id="JAT44907.1"/>
    </source>
</evidence>
<dbReference type="GO" id="GO:0019901">
    <property type="term" value="F:protein kinase binding"/>
    <property type="evidence" value="ECO:0007669"/>
    <property type="project" value="TreeGrafter"/>
</dbReference>
<gene>
    <name evidence="3" type="primary">PRKAB1_5</name>
    <name evidence="3" type="ORF">g.22229</name>
</gene>
<accession>A0A1D1XRA8</accession>
<name>A0A1D1XRA8_9ARAE</name>
<dbReference type="PANTHER" id="PTHR10343:SF84">
    <property type="entry name" value="5'-AMP-ACTIVATED PROTEIN KINASE SUBUNIT BETA-1"/>
    <property type="match status" value="1"/>
</dbReference>
<evidence type="ECO:0000259" key="2">
    <source>
        <dbReference type="Pfam" id="PF16561"/>
    </source>
</evidence>
<dbReference type="SUPFAM" id="SSF81296">
    <property type="entry name" value="E set domains"/>
    <property type="match status" value="1"/>
</dbReference>
<proteinExistence type="inferred from homology"/>
<protein>
    <submittedName>
        <fullName evidence="3">5'-AMP-activated protein kinase subunit beta-1</fullName>
    </submittedName>
</protein>
<dbReference type="InterPro" id="IPR050827">
    <property type="entry name" value="CRP1_MDG1_kinase"/>
</dbReference>
<organism evidence="3">
    <name type="scientific">Anthurium amnicola</name>
    <dbReference type="NCBI Taxonomy" id="1678845"/>
    <lineage>
        <taxon>Eukaryota</taxon>
        <taxon>Viridiplantae</taxon>
        <taxon>Streptophyta</taxon>
        <taxon>Embryophyta</taxon>
        <taxon>Tracheophyta</taxon>
        <taxon>Spermatophyta</taxon>
        <taxon>Magnoliopsida</taxon>
        <taxon>Liliopsida</taxon>
        <taxon>Araceae</taxon>
        <taxon>Pothoideae</taxon>
        <taxon>Potheae</taxon>
        <taxon>Anthurium</taxon>
    </lineage>
</organism>
<feature type="domain" description="AMP-activated protein kinase glycogen-binding" evidence="2">
    <location>
        <begin position="170"/>
        <end position="249"/>
    </location>
</feature>
<keyword evidence="3" id="KW-0418">Kinase</keyword>
<dbReference type="InterPro" id="IPR014756">
    <property type="entry name" value="Ig_E-set"/>
</dbReference>
<dbReference type="GO" id="GO:0016301">
    <property type="term" value="F:kinase activity"/>
    <property type="evidence" value="ECO:0007669"/>
    <property type="project" value="UniProtKB-KW"/>
</dbReference>
<dbReference type="Gene3D" id="2.60.40.10">
    <property type="entry name" value="Immunoglobulins"/>
    <property type="match status" value="1"/>
</dbReference>
<dbReference type="CDD" id="cd02859">
    <property type="entry name" value="E_set_AMPKbeta_like_N"/>
    <property type="match status" value="1"/>
</dbReference>
<evidence type="ECO:0000256" key="1">
    <source>
        <dbReference type="ARBA" id="ARBA00010926"/>
    </source>
</evidence>
<dbReference type="GO" id="GO:0031588">
    <property type="term" value="C:nucleotide-activated protein kinase complex"/>
    <property type="evidence" value="ECO:0007669"/>
    <property type="project" value="TreeGrafter"/>
</dbReference>
<dbReference type="Pfam" id="PF16561">
    <property type="entry name" value="AMPK1_CBM"/>
    <property type="match status" value="1"/>
</dbReference>
<dbReference type="EMBL" id="GDJX01023029">
    <property type="protein sequence ID" value="JAT44907.1"/>
    <property type="molecule type" value="Transcribed_RNA"/>
</dbReference>
<dbReference type="GO" id="GO:0007165">
    <property type="term" value="P:signal transduction"/>
    <property type="evidence" value="ECO:0007669"/>
    <property type="project" value="TreeGrafter"/>
</dbReference>
<dbReference type="GO" id="GO:0009507">
    <property type="term" value="C:chloroplast"/>
    <property type="evidence" value="ECO:0007669"/>
    <property type="project" value="UniProtKB-ARBA"/>
</dbReference>
<dbReference type="InterPro" id="IPR013783">
    <property type="entry name" value="Ig-like_fold"/>
</dbReference>
<dbReference type="PANTHER" id="PTHR10343">
    <property type="entry name" value="5'-AMP-ACTIVATED PROTEIN KINASE , BETA SUBUNIT"/>
    <property type="match status" value="1"/>
</dbReference>
<sequence>MTFLNNLRPSYLVDKLLTLFLKIVLKILLKILYIIKGEDFIVTKVEVTIKKANEEKQYTHIIDDDAPKERAINQKDLISEPNLVTGTPSDINEQQIVGETKTDPNLVTGTLSELKAEEIIRDKIIDNKNEKSEESGIESTPEIQIPHLETGCPFEMKTPFNNNNGSDILPIKFCWKIDGQEVIITGDFDNWQATHKMDFNPVTKEFSAVIDINRNKQHEFKFIVDGDWRPNWDLPTRIDEHGNVNNIIYAFPSDPLSPEYKEYAAQSFQLTAAY</sequence>
<dbReference type="InterPro" id="IPR032640">
    <property type="entry name" value="AMPK1_CBM"/>
</dbReference>
<reference evidence="3" key="1">
    <citation type="submission" date="2015-07" db="EMBL/GenBank/DDBJ databases">
        <title>Transcriptome Assembly of Anthurium amnicola.</title>
        <authorList>
            <person name="Suzuki J."/>
        </authorList>
    </citation>
    <scope>NUCLEOTIDE SEQUENCE</scope>
</reference>
<dbReference type="GO" id="GO:0005634">
    <property type="term" value="C:nucleus"/>
    <property type="evidence" value="ECO:0007669"/>
    <property type="project" value="TreeGrafter"/>
</dbReference>
<comment type="similarity">
    <text evidence="1">Belongs to the 5'-AMP-activated protein kinase beta subunit family.</text>
</comment>